<dbReference type="Proteomes" id="UP001500432">
    <property type="component" value="Unassembled WGS sequence"/>
</dbReference>
<dbReference type="Pfam" id="PF00392">
    <property type="entry name" value="GntR"/>
    <property type="match status" value="1"/>
</dbReference>
<dbReference type="Gene3D" id="1.20.120.530">
    <property type="entry name" value="GntR ligand-binding domain-like"/>
    <property type="match status" value="1"/>
</dbReference>
<keyword evidence="6" id="KW-1185">Reference proteome</keyword>
<evidence type="ECO:0000256" key="1">
    <source>
        <dbReference type="ARBA" id="ARBA00023015"/>
    </source>
</evidence>
<dbReference type="SMART" id="SM00345">
    <property type="entry name" value="HTH_GNTR"/>
    <property type="match status" value="1"/>
</dbReference>
<dbReference type="InterPro" id="IPR011711">
    <property type="entry name" value="GntR_C"/>
</dbReference>
<accession>A0ABN3BS78</accession>
<sequence length="230" mass="24999">MTSEAVLSSLRAAAGNTKHAETSQWVAAQLRHTITEGKLAPGAKLAEEELREALGVSRNTLREAFATLATERVVTRIPNRGVFVSHPTPEDIREIYRVRRFIEPSCLLWAPAQTAEPLDAVVRQARAAAEAGDVPAMATANQEFHRAIVARAGSGRLDALMEQILAEMRLVFATMGSDPRFHAPYVEENAAITRLVEAGRNTAAAEAMVTYLHRAELQLLEAVEGQAHAS</sequence>
<evidence type="ECO:0000259" key="4">
    <source>
        <dbReference type="PROSITE" id="PS50949"/>
    </source>
</evidence>
<dbReference type="PANTHER" id="PTHR43537:SF45">
    <property type="entry name" value="GNTR FAMILY REGULATORY PROTEIN"/>
    <property type="match status" value="1"/>
</dbReference>
<dbReference type="InterPro" id="IPR000524">
    <property type="entry name" value="Tscrpt_reg_HTH_GntR"/>
</dbReference>
<comment type="caution">
    <text evidence="5">The sequence shown here is derived from an EMBL/GenBank/DDBJ whole genome shotgun (WGS) entry which is preliminary data.</text>
</comment>
<organism evidence="5 6">
    <name type="scientific">Sinomonas flava</name>
    <dbReference type="NCBI Taxonomy" id="496857"/>
    <lineage>
        <taxon>Bacteria</taxon>
        <taxon>Bacillati</taxon>
        <taxon>Actinomycetota</taxon>
        <taxon>Actinomycetes</taxon>
        <taxon>Micrococcales</taxon>
        <taxon>Micrococcaceae</taxon>
        <taxon>Sinomonas</taxon>
    </lineage>
</organism>
<dbReference type="CDD" id="cd07377">
    <property type="entry name" value="WHTH_GntR"/>
    <property type="match status" value="1"/>
</dbReference>
<keyword evidence="1" id="KW-0805">Transcription regulation</keyword>
<keyword evidence="2" id="KW-0238">DNA-binding</keyword>
<evidence type="ECO:0000313" key="6">
    <source>
        <dbReference type="Proteomes" id="UP001500432"/>
    </source>
</evidence>
<dbReference type="Gene3D" id="1.10.10.10">
    <property type="entry name" value="Winged helix-like DNA-binding domain superfamily/Winged helix DNA-binding domain"/>
    <property type="match status" value="1"/>
</dbReference>
<proteinExistence type="predicted"/>
<dbReference type="PROSITE" id="PS50949">
    <property type="entry name" value="HTH_GNTR"/>
    <property type="match status" value="1"/>
</dbReference>
<feature type="domain" description="HTH gntR-type" evidence="4">
    <location>
        <begin position="20"/>
        <end position="87"/>
    </location>
</feature>
<dbReference type="SUPFAM" id="SSF46785">
    <property type="entry name" value="Winged helix' DNA-binding domain"/>
    <property type="match status" value="1"/>
</dbReference>
<protein>
    <submittedName>
        <fullName evidence="5">GntR family transcriptional regulator</fullName>
    </submittedName>
</protein>
<evidence type="ECO:0000256" key="3">
    <source>
        <dbReference type="ARBA" id="ARBA00023163"/>
    </source>
</evidence>
<keyword evidence="3" id="KW-0804">Transcription</keyword>
<dbReference type="EMBL" id="BAAAQW010000004">
    <property type="protein sequence ID" value="GAA2199544.1"/>
    <property type="molecule type" value="Genomic_DNA"/>
</dbReference>
<gene>
    <name evidence="5" type="ORF">GCM10009849_16340</name>
</gene>
<reference evidence="5 6" key="1">
    <citation type="journal article" date="2019" name="Int. J. Syst. Evol. Microbiol.">
        <title>The Global Catalogue of Microorganisms (GCM) 10K type strain sequencing project: providing services to taxonomists for standard genome sequencing and annotation.</title>
        <authorList>
            <consortium name="The Broad Institute Genomics Platform"/>
            <consortium name="The Broad Institute Genome Sequencing Center for Infectious Disease"/>
            <person name="Wu L."/>
            <person name="Ma J."/>
        </authorList>
    </citation>
    <scope>NUCLEOTIDE SEQUENCE [LARGE SCALE GENOMIC DNA]</scope>
    <source>
        <strain evidence="5 6">JCM 16034</strain>
    </source>
</reference>
<dbReference type="PANTHER" id="PTHR43537">
    <property type="entry name" value="TRANSCRIPTIONAL REGULATOR, GNTR FAMILY"/>
    <property type="match status" value="1"/>
</dbReference>
<evidence type="ECO:0000313" key="5">
    <source>
        <dbReference type="EMBL" id="GAA2199544.1"/>
    </source>
</evidence>
<dbReference type="SMART" id="SM00895">
    <property type="entry name" value="FCD"/>
    <property type="match status" value="1"/>
</dbReference>
<dbReference type="SUPFAM" id="SSF48008">
    <property type="entry name" value="GntR ligand-binding domain-like"/>
    <property type="match status" value="1"/>
</dbReference>
<name>A0ABN3BS78_9MICC</name>
<dbReference type="Pfam" id="PF07729">
    <property type="entry name" value="FCD"/>
    <property type="match status" value="1"/>
</dbReference>
<dbReference type="RefSeq" id="WP_344299212.1">
    <property type="nucleotide sequence ID" value="NZ_BAAAQW010000004.1"/>
</dbReference>
<dbReference type="InterPro" id="IPR036390">
    <property type="entry name" value="WH_DNA-bd_sf"/>
</dbReference>
<dbReference type="InterPro" id="IPR008920">
    <property type="entry name" value="TF_FadR/GntR_C"/>
</dbReference>
<evidence type="ECO:0000256" key="2">
    <source>
        <dbReference type="ARBA" id="ARBA00023125"/>
    </source>
</evidence>
<dbReference type="InterPro" id="IPR036388">
    <property type="entry name" value="WH-like_DNA-bd_sf"/>
</dbReference>